<evidence type="ECO:0000313" key="3">
    <source>
        <dbReference type="Proteomes" id="UP001565368"/>
    </source>
</evidence>
<dbReference type="GeneID" id="95987647"/>
<evidence type="ECO:0000256" key="1">
    <source>
        <dbReference type="SAM" id="Phobius"/>
    </source>
</evidence>
<keyword evidence="3" id="KW-1185">Reference proteome</keyword>
<proteinExistence type="predicted"/>
<protein>
    <submittedName>
        <fullName evidence="2">Uncharacterized protein</fullName>
    </submittedName>
</protein>
<comment type="caution">
    <text evidence="2">The sequence shown here is derived from an EMBL/GenBank/DDBJ whole genome shotgun (WGS) entry which is preliminary data.</text>
</comment>
<reference evidence="2 3" key="1">
    <citation type="submission" date="2023-08" db="EMBL/GenBank/DDBJ databases">
        <title>Annotated Genome Sequence of Vanrija albida AlHP1.</title>
        <authorList>
            <person name="Herzog R."/>
        </authorList>
    </citation>
    <scope>NUCLEOTIDE SEQUENCE [LARGE SCALE GENOMIC DNA]</scope>
    <source>
        <strain evidence="2 3">AlHP1</strain>
    </source>
</reference>
<dbReference type="Proteomes" id="UP001565368">
    <property type="component" value="Unassembled WGS sequence"/>
</dbReference>
<keyword evidence="1" id="KW-0812">Transmembrane</keyword>
<dbReference type="RefSeq" id="XP_069207132.1">
    <property type="nucleotide sequence ID" value="XM_069355061.1"/>
</dbReference>
<name>A0ABR3PXN7_9TREE</name>
<organism evidence="2 3">
    <name type="scientific">Vanrija albida</name>
    <dbReference type="NCBI Taxonomy" id="181172"/>
    <lineage>
        <taxon>Eukaryota</taxon>
        <taxon>Fungi</taxon>
        <taxon>Dikarya</taxon>
        <taxon>Basidiomycota</taxon>
        <taxon>Agaricomycotina</taxon>
        <taxon>Tremellomycetes</taxon>
        <taxon>Trichosporonales</taxon>
        <taxon>Trichosporonaceae</taxon>
        <taxon>Vanrija</taxon>
    </lineage>
</organism>
<accession>A0ABR3PXN7</accession>
<sequence>MGSVASVLSPTSSPSQPDTQALLREIASVDRSGSGDQRALLEAVLAAQQRLLAAQERAIRLQYLAIEMQAYTIAAMGLMGLGMALAARKQ</sequence>
<keyword evidence="1" id="KW-0472">Membrane</keyword>
<feature type="transmembrane region" description="Helical" evidence="1">
    <location>
        <begin position="68"/>
        <end position="87"/>
    </location>
</feature>
<dbReference type="EMBL" id="JBBXJM010000005">
    <property type="protein sequence ID" value="KAL1407188.1"/>
    <property type="molecule type" value="Genomic_DNA"/>
</dbReference>
<evidence type="ECO:0000313" key="2">
    <source>
        <dbReference type="EMBL" id="KAL1407188.1"/>
    </source>
</evidence>
<keyword evidence="1" id="KW-1133">Transmembrane helix</keyword>
<gene>
    <name evidence="2" type="ORF">Q8F55_006604</name>
</gene>